<protein>
    <submittedName>
        <fullName evidence="1">Uncharacterized protein</fullName>
    </submittedName>
</protein>
<dbReference type="EMBL" id="FWFF01000017">
    <property type="protein sequence ID" value="SLM99224.1"/>
    <property type="molecule type" value="Genomic_DNA"/>
</dbReference>
<keyword evidence="2" id="KW-1185">Reference proteome</keyword>
<evidence type="ECO:0000313" key="1">
    <source>
        <dbReference type="EMBL" id="SLM99224.1"/>
    </source>
</evidence>
<dbReference type="AlphaFoldDB" id="A0A1X6XIV7"/>
<reference evidence="2" key="1">
    <citation type="submission" date="2017-02" db="EMBL/GenBank/DDBJ databases">
        <authorList>
            <person name="Dridi B."/>
        </authorList>
    </citation>
    <scope>NUCLEOTIDE SEQUENCE [LARGE SCALE GENOMIC DNA]</scope>
    <source>
        <strain evidence="2">B Co 03.10</strain>
    </source>
</reference>
<gene>
    <name evidence="1" type="ORF">FM105_10605</name>
</gene>
<proteinExistence type="predicted"/>
<dbReference type="Proteomes" id="UP000196581">
    <property type="component" value="Unassembled WGS sequence"/>
</dbReference>
<organism evidence="1 2">
    <name type="scientific">Brevibacterium yomogidense</name>
    <dbReference type="NCBI Taxonomy" id="946573"/>
    <lineage>
        <taxon>Bacteria</taxon>
        <taxon>Bacillati</taxon>
        <taxon>Actinomycetota</taxon>
        <taxon>Actinomycetes</taxon>
        <taxon>Micrococcales</taxon>
        <taxon>Brevibacteriaceae</taxon>
        <taxon>Brevibacterium</taxon>
    </lineage>
</organism>
<sequence length="154" mass="16736">MLDLKWTFSTTRYRRMVTDGEAVQLSVYGQVVGTSGGGEPPLTAFYMLKQGQFVSADRDLDPDSQAEGDPAHLWPRIQRSVEHALTGLSTGRFEALAADAYLETGTLLGGEKKPYKDAIAAISDDAAVDGRLFIDANQAYSDFTLIYGLTGDYS</sequence>
<name>A0A1X6XIV7_9MICO</name>
<accession>A0A1X6XIV7</accession>
<evidence type="ECO:0000313" key="2">
    <source>
        <dbReference type="Proteomes" id="UP000196581"/>
    </source>
</evidence>